<dbReference type="Proteomes" id="UP000308600">
    <property type="component" value="Unassembled WGS sequence"/>
</dbReference>
<gene>
    <name evidence="1" type="ORF">BDN72DRAFT_769779</name>
</gene>
<dbReference type="EMBL" id="ML208358">
    <property type="protein sequence ID" value="TFK68139.1"/>
    <property type="molecule type" value="Genomic_DNA"/>
</dbReference>
<evidence type="ECO:0000313" key="1">
    <source>
        <dbReference type="EMBL" id="TFK68139.1"/>
    </source>
</evidence>
<organism evidence="1 2">
    <name type="scientific">Pluteus cervinus</name>
    <dbReference type="NCBI Taxonomy" id="181527"/>
    <lineage>
        <taxon>Eukaryota</taxon>
        <taxon>Fungi</taxon>
        <taxon>Dikarya</taxon>
        <taxon>Basidiomycota</taxon>
        <taxon>Agaricomycotina</taxon>
        <taxon>Agaricomycetes</taxon>
        <taxon>Agaricomycetidae</taxon>
        <taxon>Agaricales</taxon>
        <taxon>Pluteineae</taxon>
        <taxon>Pluteaceae</taxon>
        <taxon>Pluteus</taxon>
    </lineage>
</organism>
<proteinExistence type="predicted"/>
<evidence type="ECO:0000313" key="2">
    <source>
        <dbReference type="Proteomes" id="UP000308600"/>
    </source>
</evidence>
<name>A0ACD3AR44_9AGAR</name>
<reference evidence="1 2" key="1">
    <citation type="journal article" date="2019" name="Nat. Ecol. Evol.">
        <title>Megaphylogeny resolves global patterns of mushroom evolution.</title>
        <authorList>
            <person name="Varga T."/>
            <person name="Krizsan K."/>
            <person name="Foldi C."/>
            <person name="Dima B."/>
            <person name="Sanchez-Garcia M."/>
            <person name="Sanchez-Ramirez S."/>
            <person name="Szollosi G.J."/>
            <person name="Szarkandi J.G."/>
            <person name="Papp V."/>
            <person name="Albert L."/>
            <person name="Andreopoulos W."/>
            <person name="Angelini C."/>
            <person name="Antonin V."/>
            <person name="Barry K.W."/>
            <person name="Bougher N.L."/>
            <person name="Buchanan P."/>
            <person name="Buyck B."/>
            <person name="Bense V."/>
            <person name="Catcheside P."/>
            <person name="Chovatia M."/>
            <person name="Cooper J."/>
            <person name="Damon W."/>
            <person name="Desjardin D."/>
            <person name="Finy P."/>
            <person name="Geml J."/>
            <person name="Haridas S."/>
            <person name="Hughes K."/>
            <person name="Justo A."/>
            <person name="Karasinski D."/>
            <person name="Kautmanova I."/>
            <person name="Kiss B."/>
            <person name="Kocsube S."/>
            <person name="Kotiranta H."/>
            <person name="LaButti K.M."/>
            <person name="Lechner B.E."/>
            <person name="Liimatainen K."/>
            <person name="Lipzen A."/>
            <person name="Lukacs Z."/>
            <person name="Mihaltcheva S."/>
            <person name="Morgado L.N."/>
            <person name="Niskanen T."/>
            <person name="Noordeloos M.E."/>
            <person name="Ohm R.A."/>
            <person name="Ortiz-Santana B."/>
            <person name="Ovrebo C."/>
            <person name="Racz N."/>
            <person name="Riley R."/>
            <person name="Savchenko A."/>
            <person name="Shiryaev A."/>
            <person name="Soop K."/>
            <person name="Spirin V."/>
            <person name="Szebenyi C."/>
            <person name="Tomsovsky M."/>
            <person name="Tulloss R.E."/>
            <person name="Uehling J."/>
            <person name="Grigoriev I.V."/>
            <person name="Vagvolgyi C."/>
            <person name="Papp T."/>
            <person name="Martin F.M."/>
            <person name="Miettinen O."/>
            <person name="Hibbett D.S."/>
            <person name="Nagy L.G."/>
        </authorList>
    </citation>
    <scope>NUCLEOTIDE SEQUENCE [LARGE SCALE GENOMIC DNA]</scope>
    <source>
        <strain evidence="1 2">NL-1719</strain>
    </source>
</reference>
<accession>A0ACD3AR44</accession>
<sequence>MRFSIAVAAIFGAVSASAVLLPRQFPDCATACMANADPGSCQVTDNHCLCEDAAFVNSVTSCITSSCTGADLQTSLDGAQQLCAAVGVTLTSTPAASATPSGAASSGSAASPSASPNAGMSNTVNTVAGIVALGAAVLAL</sequence>
<keyword evidence="2" id="KW-1185">Reference proteome</keyword>
<protein>
    <submittedName>
        <fullName evidence="1">Uncharacterized protein</fullName>
    </submittedName>
</protein>